<dbReference type="Gene3D" id="2.40.160.120">
    <property type="match status" value="1"/>
</dbReference>
<dbReference type="EMBL" id="JAQQWL010000003">
    <property type="protein sequence ID" value="KAK8078756.1"/>
    <property type="molecule type" value="Genomic_DNA"/>
</dbReference>
<name>A0ABR1W892_9PEZI</name>
<dbReference type="Gene3D" id="3.30.70.3490">
    <property type="match status" value="1"/>
</dbReference>
<dbReference type="GeneID" id="92087035"/>
<dbReference type="InterPro" id="IPR000648">
    <property type="entry name" value="Oxysterol-bd"/>
</dbReference>
<dbReference type="Pfam" id="PF01237">
    <property type="entry name" value="Oxysterol_BP"/>
    <property type="match status" value="1"/>
</dbReference>
<dbReference type="PROSITE" id="PS01013">
    <property type="entry name" value="OSBP"/>
    <property type="match status" value="1"/>
</dbReference>
<dbReference type="SUPFAM" id="SSF144000">
    <property type="entry name" value="Oxysterol-binding protein-like"/>
    <property type="match status" value="1"/>
</dbReference>
<dbReference type="InterPro" id="IPR037239">
    <property type="entry name" value="OSBP_sf"/>
</dbReference>
<sequence>MSLTTAPTKCMDEKKGQEQTKSAWFQFLKSVITFKGDLTSLTAPPFLLAPTSIIEYSAYWAEHPKLFIAPALEADPELRALKVLQWFLSTLREQHASKDEQGRRKKLKPLNPFLGEIFLGRWVDESAGVTELVSEQVSHHPPKTAYKIFNKANGISLEGHVAPKAYFSTTINIERKGHGVLHIDRHDEDHLITMPKVHVEGIMTFQIAPELSGVSYIHSSSGYVSRIEYASKGWLLKGKSNSFVATLSKASEPSKPLYTLEGQWNKSYTIKKGGDKSKPTAAVDLAGLRRTPLTIAPLYQQHPLESRRAWRAVVEAIEANDILAVGREKGAIENAQRQLRREEQADGRVWPRRFFREVRDSEDPVLARFADDAAALQPAFEGGASNDEGMSWKFDEDKYCRTFQNAAEGVKSPTHTRFDSGIGMLDDEIRVGA</sequence>
<evidence type="ECO:0000313" key="3">
    <source>
        <dbReference type="EMBL" id="KAK8078756.1"/>
    </source>
</evidence>
<dbReference type="InterPro" id="IPR018494">
    <property type="entry name" value="Oxysterol-bd_CS"/>
</dbReference>
<evidence type="ECO:0000256" key="1">
    <source>
        <dbReference type="ARBA" id="ARBA00008842"/>
    </source>
</evidence>
<organism evidence="3 4">
    <name type="scientific">Apiospora phragmitis</name>
    <dbReference type="NCBI Taxonomy" id="2905665"/>
    <lineage>
        <taxon>Eukaryota</taxon>
        <taxon>Fungi</taxon>
        <taxon>Dikarya</taxon>
        <taxon>Ascomycota</taxon>
        <taxon>Pezizomycotina</taxon>
        <taxon>Sordariomycetes</taxon>
        <taxon>Xylariomycetidae</taxon>
        <taxon>Amphisphaeriales</taxon>
        <taxon>Apiosporaceae</taxon>
        <taxon>Apiospora</taxon>
    </lineage>
</organism>
<keyword evidence="4" id="KW-1185">Reference proteome</keyword>
<dbReference type="PANTHER" id="PTHR10972">
    <property type="entry name" value="OXYSTEROL-BINDING PROTEIN-RELATED"/>
    <property type="match status" value="1"/>
</dbReference>
<dbReference type="Proteomes" id="UP001480595">
    <property type="component" value="Unassembled WGS sequence"/>
</dbReference>
<comment type="caution">
    <text evidence="3">The sequence shown here is derived from an EMBL/GenBank/DDBJ whole genome shotgun (WGS) entry which is preliminary data.</text>
</comment>
<gene>
    <name evidence="3" type="ORF">PG994_002563</name>
</gene>
<evidence type="ECO:0000313" key="4">
    <source>
        <dbReference type="Proteomes" id="UP001480595"/>
    </source>
</evidence>
<dbReference type="PANTHER" id="PTHR10972:SF184">
    <property type="entry name" value="OXYSTEROL-BINDING PROTEIN HOMOLOG 4-RELATED"/>
    <property type="match status" value="1"/>
</dbReference>
<protein>
    <submittedName>
        <fullName evidence="3">Oxysterol binding protein</fullName>
    </submittedName>
</protein>
<proteinExistence type="inferred from homology"/>
<comment type="similarity">
    <text evidence="1 2">Belongs to the OSBP family.</text>
</comment>
<evidence type="ECO:0000256" key="2">
    <source>
        <dbReference type="RuleBase" id="RU003844"/>
    </source>
</evidence>
<accession>A0ABR1W892</accession>
<dbReference type="Gene3D" id="1.10.287.2720">
    <property type="match status" value="1"/>
</dbReference>
<dbReference type="RefSeq" id="XP_066719827.1">
    <property type="nucleotide sequence ID" value="XM_066853972.1"/>
</dbReference>
<dbReference type="Gene3D" id="6.10.250.1430">
    <property type="match status" value="1"/>
</dbReference>
<reference evidence="3 4" key="1">
    <citation type="submission" date="2023-01" db="EMBL/GenBank/DDBJ databases">
        <title>Analysis of 21 Apiospora genomes using comparative genomics revels a genus with tremendous synthesis potential of carbohydrate active enzymes and secondary metabolites.</title>
        <authorList>
            <person name="Sorensen T."/>
        </authorList>
    </citation>
    <scope>NUCLEOTIDE SEQUENCE [LARGE SCALE GENOMIC DNA]</scope>
    <source>
        <strain evidence="3 4">CBS 135458</strain>
    </source>
</reference>